<dbReference type="AlphaFoldDB" id="A0A6A5HKQ5"/>
<dbReference type="PANTHER" id="PTHR21503:SF8">
    <property type="entry name" value="F-BOX ASSOCIATED DOMAIN-CONTAINING PROTEIN-RELATED"/>
    <property type="match status" value="1"/>
</dbReference>
<dbReference type="InterPro" id="IPR012885">
    <property type="entry name" value="F-box_Sdz-33"/>
</dbReference>
<dbReference type="CTD" id="9802124"/>
<proteinExistence type="predicted"/>
<evidence type="ECO:0000313" key="2">
    <source>
        <dbReference type="EMBL" id="KAF1767266.1"/>
    </source>
</evidence>
<organism evidence="2 3">
    <name type="scientific">Caenorhabditis remanei</name>
    <name type="common">Caenorhabditis vulgaris</name>
    <dbReference type="NCBI Taxonomy" id="31234"/>
    <lineage>
        <taxon>Eukaryota</taxon>
        <taxon>Metazoa</taxon>
        <taxon>Ecdysozoa</taxon>
        <taxon>Nematoda</taxon>
        <taxon>Chromadorea</taxon>
        <taxon>Rhabditida</taxon>
        <taxon>Rhabditina</taxon>
        <taxon>Rhabditomorpha</taxon>
        <taxon>Rhabditoidea</taxon>
        <taxon>Rhabditidae</taxon>
        <taxon>Peloderinae</taxon>
        <taxon>Caenorhabditis</taxon>
    </lineage>
</organism>
<dbReference type="Pfam" id="PF07735">
    <property type="entry name" value="FBA_2"/>
    <property type="match status" value="1"/>
</dbReference>
<dbReference type="Proteomes" id="UP000483820">
    <property type="component" value="Chromosome II"/>
</dbReference>
<evidence type="ECO:0000259" key="1">
    <source>
        <dbReference type="Pfam" id="PF07735"/>
    </source>
</evidence>
<dbReference type="PANTHER" id="PTHR21503">
    <property type="entry name" value="F-BOX-CONTAINING HYPOTHETICAL PROTEIN C.ELEGANS"/>
    <property type="match status" value="1"/>
</dbReference>
<dbReference type="KEGG" id="crq:GCK72_007225"/>
<evidence type="ECO:0000313" key="3">
    <source>
        <dbReference type="Proteomes" id="UP000483820"/>
    </source>
</evidence>
<dbReference type="GeneID" id="9802124"/>
<gene>
    <name evidence="2" type="ORF">GCK72_007225</name>
</gene>
<name>A0A6A5HKQ5_CAERE</name>
<sequence>MDASWLFSIEKMPIYENVDKIFLTGDSESAEAKDFESFITRYPNLNSLRIQPEIIGELSEMIDAQKVRLSNAGKFGTSLLEKFDGRHLLFSKWIVEEKQLNEFIKKWMKGEGYQSLETIEAYLILNRNIRIDNVVNELETERFDRTKRPEHFNMDNE</sequence>
<accession>A0A6A5HKQ5</accession>
<feature type="domain" description="Sdz-33 F-box" evidence="1">
    <location>
        <begin position="79"/>
        <end position="120"/>
    </location>
</feature>
<dbReference type="EMBL" id="WUAV01000002">
    <property type="protein sequence ID" value="KAF1767266.1"/>
    <property type="molecule type" value="Genomic_DNA"/>
</dbReference>
<reference evidence="2 3" key="1">
    <citation type="submission" date="2019-12" db="EMBL/GenBank/DDBJ databases">
        <title>Chromosome-level assembly of the Caenorhabditis remanei genome.</title>
        <authorList>
            <person name="Teterina A.A."/>
            <person name="Willis J.H."/>
            <person name="Phillips P.C."/>
        </authorList>
    </citation>
    <scope>NUCLEOTIDE SEQUENCE [LARGE SCALE GENOMIC DNA]</scope>
    <source>
        <strain evidence="2 3">PX506</strain>
        <tissue evidence="2">Whole organism</tissue>
    </source>
</reference>
<dbReference type="RefSeq" id="XP_003103774.2">
    <property type="nucleotide sequence ID" value="XM_003103726.2"/>
</dbReference>
<comment type="caution">
    <text evidence="2">The sequence shown here is derived from an EMBL/GenBank/DDBJ whole genome shotgun (WGS) entry which is preliminary data.</text>
</comment>
<protein>
    <recommendedName>
        <fullName evidence="1">Sdz-33 F-box domain-containing protein</fullName>
    </recommendedName>
</protein>